<evidence type="ECO:0000256" key="1">
    <source>
        <dbReference type="ARBA" id="ARBA00023125"/>
    </source>
</evidence>
<dbReference type="PRINTS" id="PR00040">
    <property type="entry name" value="HTHMERR"/>
</dbReference>
<dbReference type="InterPro" id="IPR009061">
    <property type="entry name" value="DNA-bd_dom_put_sf"/>
</dbReference>
<dbReference type="Proteomes" id="UP000093391">
    <property type="component" value="Chromosome"/>
</dbReference>
<proteinExistence type="predicted"/>
<dbReference type="SUPFAM" id="SSF46955">
    <property type="entry name" value="Putative DNA-binding domain"/>
    <property type="match status" value="1"/>
</dbReference>
<evidence type="ECO:0000256" key="2">
    <source>
        <dbReference type="SAM" id="Coils"/>
    </source>
</evidence>
<keyword evidence="1" id="KW-0238">DNA-binding</keyword>
<dbReference type="GO" id="GO:0003700">
    <property type="term" value="F:DNA-binding transcription factor activity"/>
    <property type="evidence" value="ECO:0007669"/>
    <property type="project" value="InterPro"/>
</dbReference>
<evidence type="ECO:0000313" key="5">
    <source>
        <dbReference type="Proteomes" id="UP000093391"/>
    </source>
</evidence>
<dbReference type="PANTHER" id="PTHR30204:SF92">
    <property type="entry name" value="HTH-TYPE TRANSCRIPTIONAL REGULATOR ZNTR"/>
    <property type="match status" value="1"/>
</dbReference>
<dbReference type="Pfam" id="PF13411">
    <property type="entry name" value="MerR_1"/>
    <property type="match status" value="1"/>
</dbReference>
<dbReference type="SMART" id="SM00422">
    <property type="entry name" value="HTH_MERR"/>
    <property type="match status" value="1"/>
</dbReference>
<gene>
    <name evidence="4" type="ORF">BFG52_15990</name>
</gene>
<keyword evidence="2" id="KW-0175">Coiled coil</keyword>
<name>A0A1B2M3C1_9GAMM</name>
<dbReference type="PROSITE" id="PS50937">
    <property type="entry name" value="HTH_MERR_2"/>
    <property type="match status" value="1"/>
</dbReference>
<dbReference type="EMBL" id="CP016895">
    <property type="protein sequence ID" value="AOA59700.1"/>
    <property type="molecule type" value="Genomic_DNA"/>
</dbReference>
<dbReference type="STRING" id="1789224.BFG52_15990"/>
<dbReference type="RefSeq" id="WP_067558580.1">
    <property type="nucleotide sequence ID" value="NZ_CP016895.1"/>
</dbReference>
<dbReference type="AlphaFoldDB" id="A0A1B2M3C1"/>
<dbReference type="GO" id="GO:0003677">
    <property type="term" value="F:DNA binding"/>
    <property type="evidence" value="ECO:0007669"/>
    <property type="project" value="UniProtKB-KW"/>
</dbReference>
<evidence type="ECO:0000259" key="3">
    <source>
        <dbReference type="PROSITE" id="PS50937"/>
    </source>
</evidence>
<feature type="coiled-coil region" evidence="2">
    <location>
        <begin position="88"/>
        <end position="118"/>
    </location>
</feature>
<dbReference type="KEGG" id="ala:BFG52_15990"/>
<feature type="domain" description="HTH merR-type" evidence="3">
    <location>
        <begin position="1"/>
        <end position="70"/>
    </location>
</feature>
<dbReference type="InterPro" id="IPR047057">
    <property type="entry name" value="MerR_fam"/>
</dbReference>
<sequence>MKIGEMAQQVGCSVETIRFYEKAGLLPKALRNIENNYRDYQHVHLERLRFIRRCRSLGMTHDEIRTLLDAKKNIDGCHAINDVIAMHLAHVQHRLHELQALEQELQRLQQQCQGFDGVEDCGILRALESEHIPQTIDAHDHVHDANICRGH</sequence>
<dbReference type="InterPro" id="IPR000551">
    <property type="entry name" value="MerR-type_HTH_dom"/>
</dbReference>
<evidence type="ECO:0000313" key="4">
    <source>
        <dbReference type="EMBL" id="AOA59700.1"/>
    </source>
</evidence>
<dbReference type="PANTHER" id="PTHR30204">
    <property type="entry name" value="REDOX-CYCLING DRUG-SENSING TRANSCRIPTIONAL ACTIVATOR SOXR"/>
    <property type="match status" value="1"/>
</dbReference>
<reference evidence="4 5" key="1">
    <citation type="submission" date="2016-08" db="EMBL/GenBank/DDBJ databases">
        <authorList>
            <person name="Seilhamer J.J."/>
        </authorList>
    </citation>
    <scope>NUCLEOTIDE SEQUENCE [LARGE SCALE GENOMIC DNA]</scope>
    <source>
        <strain evidence="4 5">BRTC-1</strain>
    </source>
</reference>
<dbReference type="Gene3D" id="1.10.1660.10">
    <property type="match status" value="1"/>
</dbReference>
<keyword evidence="5" id="KW-1185">Reference proteome</keyword>
<accession>A0A1B2M3C1</accession>
<dbReference type="PROSITE" id="PS00552">
    <property type="entry name" value="HTH_MERR_1"/>
    <property type="match status" value="1"/>
</dbReference>
<dbReference type="OrthoDB" id="9808480at2"/>
<protein>
    <submittedName>
        <fullName evidence="4">Cd(II)/Pb(II)-responsive transcriptional regulator</fullName>
    </submittedName>
</protein>
<organism evidence="4 5">
    <name type="scientific">Acinetobacter larvae</name>
    <dbReference type="NCBI Taxonomy" id="1789224"/>
    <lineage>
        <taxon>Bacteria</taxon>
        <taxon>Pseudomonadati</taxon>
        <taxon>Pseudomonadota</taxon>
        <taxon>Gammaproteobacteria</taxon>
        <taxon>Moraxellales</taxon>
        <taxon>Moraxellaceae</taxon>
        <taxon>Acinetobacter</taxon>
    </lineage>
</organism>